<dbReference type="GeneID" id="6014659"/>
<keyword evidence="2" id="KW-1185">Reference proteome</keyword>
<reference evidence="1 2" key="1">
    <citation type="journal article" date="2010" name="Proc. Natl. Acad. Sci. U.S.A.">
        <title>Insights into evolution of multicellular fungi from the assembled chromosomes of the mushroom Coprinopsis cinerea (Coprinus cinereus).</title>
        <authorList>
            <person name="Stajich J.E."/>
            <person name="Wilke S.K."/>
            <person name="Ahren D."/>
            <person name="Au C.H."/>
            <person name="Birren B.W."/>
            <person name="Borodovsky M."/>
            <person name="Burns C."/>
            <person name="Canback B."/>
            <person name="Casselton L.A."/>
            <person name="Cheng C.K."/>
            <person name="Deng J."/>
            <person name="Dietrich F.S."/>
            <person name="Fargo D.C."/>
            <person name="Farman M.L."/>
            <person name="Gathman A.C."/>
            <person name="Goldberg J."/>
            <person name="Guigo R."/>
            <person name="Hoegger P.J."/>
            <person name="Hooker J.B."/>
            <person name="Huggins A."/>
            <person name="James T.Y."/>
            <person name="Kamada T."/>
            <person name="Kilaru S."/>
            <person name="Kodira C."/>
            <person name="Kues U."/>
            <person name="Kupfer D."/>
            <person name="Kwan H.S."/>
            <person name="Lomsadze A."/>
            <person name="Li W."/>
            <person name="Lilly W.W."/>
            <person name="Ma L.J."/>
            <person name="Mackey A.J."/>
            <person name="Manning G."/>
            <person name="Martin F."/>
            <person name="Muraguchi H."/>
            <person name="Natvig D.O."/>
            <person name="Palmerini H."/>
            <person name="Ramesh M.A."/>
            <person name="Rehmeyer C.J."/>
            <person name="Roe B.A."/>
            <person name="Shenoy N."/>
            <person name="Stanke M."/>
            <person name="Ter-Hovhannisyan V."/>
            <person name="Tunlid A."/>
            <person name="Velagapudi R."/>
            <person name="Vision T.J."/>
            <person name="Zeng Q."/>
            <person name="Zolan M.E."/>
            <person name="Pukkila P.J."/>
        </authorList>
    </citation>
    <scope>NUCLEOTIDE SEQUENCE [LARGE SCALE GENOMIC DNA]</scope>
    <source>
        <strain evidence="2">Okayama-7 / 130 / ATCC MYA-4618 / FGSC 9003</strain>
    </source>
</reference>
<gene>
    <name evidence="1" type="ORF">CC1G_05571</name>
</gene>
<comment type="caution">
    <text evidence="1">The sequence shown here is derived from an EMBL/GenBank/DDBJ whole genome shotgun (WGS) entry which is preliminary data.</text>
</comment>
<dbReference type="OrthoDB" id="2836053at2759"/>
<dbReference type="Proteomes" id="UP000001861">
    <property type="component" value="Unassembled WGS sequence"/>
</dbReference>
<proteinExistence type="predicted"/>
<evidence type="ECO:0000313" key="1">
    <source>
        <dbReference type="EMBL" id="EAU83667.1"/>
    </source>
</evidence>
<dbReference type="InParanoid" id="A8P1G4"/>
<dbReference type="EMBL" id="AACS02000013">
    <property type="protein sequence ID" value="EAU83667.1"/>
    <property type="molecule type" value="Genomic_DNA"/>
</dbReference>
<name>A8P1G4_COPC7</name>
<protein>
    <submittedName>
        <fullName evidence="1">Uncharacterized protein</fullName>
    </submittedName>
</protein>
<dbReference type="AlphaFoldDB" id="A8P1G4"/>
<sequence length="304" mass="35643">MDLRVTEPNTQDRSAFPVRVYYNIILQAWFDDDQSNDERIQIMTTFPLVCKWWNEAFTLLSRTHIYVPSPSFCEYYLRFLTNSPLPVNFRELASPPERNITMSPRTLAKTLTFRVEKAVLPPPMDWHTSPMGDVPSQFLHYIAFYKLLPNLTCISLQYIDITMYQLFFKHNFRKALGIPPLDIDMDVSFRFPWGLPDRVIEESMEERVVKEKVGSVKELKNKDRWDWPRFLAGVERLYVRCPTGGPTRIGETAPTDMEMEVVDVEAPPRLVEQYSNLSVGFKALIFDRMFEPHVKHDIPRKILT</sequence>
<evidence type="ECO:0000313" key="2">
    <source>
        <dbReference type="Proteomes" id="UP000001861"/>
    </source>
</evidence>
<dbReference type="KEGG" id="cci:CC1G_05571"/>
<dbReference type="RefSeq" id="XP_001838090.1">
    <property type="nucleotide sequence ID" value="XM_001838038.1"/>
</dbReference>
<dbReference type="VEuPathDB" id="FungiDB:CC1G_05571"/>
<accession>A8P1G4</accession>
<organism evidence="1 2">
    <name type="scientific">Coprinopsis cinerea (strain Okayama-7 / 130 / ATCC MYA-4618 / FGSC 9003)</name>
    <name type="common">Inky cap fungus</name>
    <name type="synonym">Hormographiella aspergillata</name>
    <dbReference type="NCBI Taxonomy" id="240176"/>
    <lineage>
        <taxon>Eukaryota</taxon>
        <taxon>Fungi</taxon>
        <taxon>Dikarya</taxon>
        <taxon>Basidiomycota</taxon>
        <taxon>Agaricomycotina</taxon>
        <taxon>Agaricomycetes</taxon>
        <taxon>Agaricomycetidae</taxon>
        <taxon>Agaricales</taxon>
        <taxon>Agaricineae</taxon>
        <taxon>Psathyrellaceae</taxon>
        <taxon>Coprinopsis</taxon>
    </lineage>
</organism>